<accession>A0A444YCG9</accession>
<evidence type="ECO:0000313" key="1">
    <source>
        <dbReference type="EMBL" id="RYQ99614.1"/>
    </source>
</evidence>
<organism evidence="1 2">
    <name type="scientific">Arachis hypogaea</name>
    <name type="common">Peanut</name>
    <dbReference type="NCBI Taxonomy" id="3818"/>
    <lineage>
        <taxon>Eukaryota</taxon>
        <taxon>Viridiplantae</taxon>
        <taxon>Streptophyta</taxon>
        <taxon>Embryophyta</taxon>
        <taxon>Tracheophyta</taxon>
        <taxon>Spermatophyta</taxon>
        <taxon>Magnoliopsida</taxon>
        <taxon>eudicotyledons</taxon>
        <taxon>Gunneridae</taxon>
        <taxon>Pentapetalae</taxon>
        <taxon>rosids</taxon>
        <taxon>fabids</taxon>
        <taxon>Fabales</taxon>
        <taxon>Fabaceae</taxon>
        <taxon>Papilionoideae</taxon>
        <taxon>50 kb inversion clade</taxon>
        <taxon>dalbergioids sensu lato</taxon>
        <taxon>Dalbergieae</taxon>
        <taxon>Pterocarpus clade</taxon>
        <taxon>Arachis</taxon>
    </lineage>
</organism>
<reference evidence="1 2" key="1">
    <citation type="submission" date="2019-01" db="EMBL/GenBank/DDBJ databases">
        <title>Sequencing of cultivated peanut Arachis hypogaea provides insights into genome evolution and oil improvement.</title>
        <authorList>
            <person name="Chen X."/>
        </authorList>
    </citation>
    <scope>NUCLEOTIDE SEQUENCE [LARGE SCALE GENOMIC DNA]</scope>
    <source>
        <strain evidence="2">cv. Fuhuasheng</strain>
        <tissue evidence="1">Leaves</tissue>
    </source>
</reference>
<dbReference type="AlphaFoldDB" id="A0A444YCG9"/>
<proteinExistence type="predicted"/>
<comment type="caution">
    <text evidence="1">The sequence shown here is derived from an EMBL/GenBank/DDBJ whole genome shotgun (WGS) entry which is preliminary data.</text>
</comment>
<evidence type="ECO:0000313" key="2">
    <source>
        <dbReference type="Proteomes" id="UP000289738"/>
    </source>
</evidence>
<dbReference type="Proteomes" id="UP000289738">
    <property type="component" value="Chromosome B07"/>
</dbReference>
<keyword evidence="2" id="KW-1185">Reference proteome</keyword>
<gene>
    <name evidence="1" type="ORF">Ahy_B07g087563</name>
</gene>
<dbReference type="EMBL" id="SDMP01000017">
    <property type="protein sequence ID" value="RYQ99614.1"/>
    <property type="molecule type" value="Genomic_DNA"/>
</dbReference>
<name>A0A444YCG9_ARAHY</name>
<sequence length="67" mass="7665">MALLNFHLFLVTHGIRHSFVGGKFSKKGGDPDQDQIYVISSGDEDFSKGMIKWIREYHQSRQGLNIL</sequence>
<protein>
    <submittedName>
        <fullName evidence="1">Uncharacterized protein</fullName>
    </submittedName>
</protein>